<comment type="similarity">
    <text evidence="1">Belongs to the LOB domain-containing protein family.</text>
</comment>
<evidence type="ECO:0000313" key="4">
    <source>
        <dbReference type="Proteomes" id="UP001419268"/>
    </source>
</evidence>
<reference evidence="3 4" key="1">
    <citation type="submission" date="2024-01" db="EMBL/GenBank/DDBJ databases">
        <title>Genome assemblies of Stephania.</title>
        <authorList>
            <person name="Yang L."/>
        </authorList>
    </citation>
    <scope>NUCLEOTIDE SEQUENCE [LARGE SCALE GENOMIC DNA]</scope>
    <source>
        <strain evidence="3">JXDWG</strain>
        <tissue evidence="3">Leaf</tissue>
    </source>
</reference>
<dbReference type="AlphaFoldDB" id="A0AAP0HMA3"/>
<feature type="domain" description="LOB" evidence="2">
    <location>
        <begin position="14"/>
        <end position="115"/>
    </location>
</feature>
<name>A0AAP0HMA3_9MAGN</name>
<protein>
    <recommendedName>
        <fullName evidence="2">LOB domain-containing protein</fullName>
    </recommendedName>
</protein>
<evidence type="ECO:0000313" key="3">
    <source>
        <dbReference type="EMBL" id="KAK9093928.1"/>
    </source>
</evidence>
<sequence>MDAQMDSILPRISRPCAACRMLRRRCNDDCLLAPYFPLEEVESFAVVHKVYGASNVIKMLQVVEEREREDAVKSMVYEARGRLRDPVHASAGVIFHFQKHVQDLLEQLELTRARILESKVQINQLLSSLKDVQCHDHQPKSTIFENAAIENGDIVLDDTILGSNLIEFPAECYWDFNRFGM</sequence>
<accession>A0AAP0HMA3</accession>
<dbReference type="PANTHER" id="PTHR31301">
    <property type="entry name" value="LOB DOMAIN-CONTAINING PROTEIN 4-RELATED"/>
    <property type="match status" value="1"/>
</dbReference>
<gene>
    <name evidence="3" type="ORF">Scep_025397</name>
</gene>
<dbReference type="EMBL" id="JBBNAG010000011">
    <property type="protein sequence ID" value="KAK9093928.1"/>
    <property type="molecule type" value="Genomic_DNA"/>
</dbReference>
<proteinExistence type="inferred from homology"/>
<comment type="caution">
    <text evidence="3">The sequence shown here is derived from an EMBL/GenBank/DDBJ whole genome shotgun (WGS) entry which is preliminary data.</text>
</comment>
<keyword evidence="4" id="KW-1185">Reference proteome</keyword>
<evidence type="ECO:0000256" key="1">
    <source>
        <dbReference type="ARBA" id="ARBA00005474"/>
    </source>
</evidence>
<dbReference type="PROSITE" id="PS50891">
    <property type="entry name" value="LOB"/>
    <property type="match status" value="1"/>
</dbReference>
<organism evidence="3 4">
    <name type="scientific">Stephania cephalantha</name>
    <dbReference type="NCBI Taxonomy" id="152367"/>
    <lineage>
        <taxon>Eukaryota</taxon>
        <taxon>Viridiplantae</taxon>
        <taxon>Streptophyta</taxon>
        <taxon>Embryophyta</taxon>
        <taxon>Tracheophyta</taxon>
        <taxon>Spermatophyta</taxon>
        <taxon>Magnoliopsida</taxon>
        <taxon>Ranunculales</taxon>
        <taxon>Menispermaceae</taxon>
        <taxon>Menispermoideae</taxon>
        <taxon>Cissampelideae</taxon>
        <taxon>Stephania</taxon>
    </lineage>
</organism>
<evidence type="ECO:0000259" key="2">
    <source>
        <dbReference type="PROSITE" id="PS50891"/>
    </source>
</evidence>
<dbReference type="InterPro" id="IPR004883">
    <property type="entry name" value="LOB"/>
</dbReference>
<dbReference type="Pfam" id="PF03195">
    <property type="entry name" value="LOB"/>
    <property type="match status" value="1"/>
</dbReference>
<dbReference type="PANTHER" id="PTHR31301:SF77">
    <property type="entry name" value="LOB DOMAIN-CONTAINING PROTEIN 1-LIKE"/>
    <property type="match status" value="1"/>
</dbReference>
<dbReference type="Proteomes" id="UP001419268">
    <property type="component" value="Unassembled WGS sequence"/>
</dbReference>